<name>A0A507CQ70_9FUNG</name>
<dbReference type="VEuPathDB" id="FungiDB:SeMB42_g05629"/>
<protein>
    <submittedName>
        <fullName evidence="1">Uncharacterized protein</fullName>
    </submittedName>
</protein>
<proteinExistence type="predicted"/>
<evidence type="ECO:0000313" key="1">
    <source>
        <dbReference type="EMBL" id="TPX41287.1"/>
    </source>
</evidence>
<organism evidence="1 2">
    <name type="scientific">Synchytrium endobioticum</name>
    <dbReference type="NCBI Taxonomy" id="286115"/>
    <lineage>
        <taxon>Eukaryota</taxon>
        <taxon>Fungi</taxon>
        <taxon>Fungi incertae sedis</taxon>
        <taxon>Chytridiomycota</taxon>
        <taxon>Chytridiomycota incertae sedis</taxon>
        <taxon>Chytridiomycetes</taxon>
        <taxon>Synchytriales</taxon>
        <taxon>Synchytriaceae</taxon>
        <taxon>Synchytrium</taxon>
    </lineage>
</organism>
<evidence type="ECO:0000313" key="2">
    <source>
        <dbReference type="Proteomes" id="UP000317494"/>
    </source>
</evidence>
<dbReference type="Proteomes" id="UP000317494">
    <property type="component" value="Unassembled WGS sequence"/>
</dbReference>
<accession>A0A507CQ70</accession>
<gene>
    <name evidence="1" type="ORF">SeMB42_g05629</name>
</gene>
<dbReference type="EMBL" id="QEAN01000276">
    <property type="protein sequence ID" value="TPX41287.1"/>
    <property type="molecule type" value="Genomic_DNA"/>
</dbReference>
<keyword evidence="2" id="KW-1185">Reference proteome</keyword>
<reference evidence="1 2" key="1">
    <citation type="journal article" date="2019" name="Sci. Rep.">
        <title>Comparative genomics of chytrid fungi reveal insights into the obligate biotrophic and pathogenic lifestyle of Synchytrium endobioticum.</title>
        <authorList>
            <person name="van de Vossenberg B.T.L.H."/>
            <person name="Warris S."/>
            <person name="Nguyen H.D.T."/>
            <person name="van Gent-Pelzer M.P.E."/>
            <person name="Joly D.L."/>
            <person name="van de Geest H.C."/>
            <person name="Bonants P.J.M."/>
            <person name="Smith D.S."/>
            <person name="Levesque C.A."/>
            <person name="van der Lee T.A.J."/>
        </authorList>
    </citation>
    <scope>NUCLEOTIDE SEQUENCE [LARGE SCALE GENOMIC DNA]</scope>
    <source>
        <strain evidence="1 2">MB42</strain>
    </source>
</reference>
<sequence length="201" mass="20821">MARLCLCKVHKELHSFTNGYKALNHESCVCVVKYVAGGVGASRAFIKGLPVTAVPCPLLPNVGTIVSCLCKTGAAFAAGGCLLGWGLRSGTFVGDAALAAACEALNSSWLDPIPHCDALTRSVDPFNTSPDAVTKRPDAVTRALARRRLRTWSRLLAMAKAAAPATATAPTDPRAAAMINAKLPLLSDPGTALGDEDGHGE</sequence>
<comment type="caution">
    <text evidence="1">The sequence shown here is derived from an EMBL/GenBank/DDBJ whole genome shotgun (WGS) entry which is preliminary data.</text>
</comment>
<dbReference type="AlphaFoldDB" id="A0A507CQ70"/>